<evidence type="ECO:0000313" key="1">
    <source>
        <dbReference type="EMBL" id="OHA33722.1"/>
    </source>
</evidence>
<dbReference type="EMBL" id="MHRX01000026">
    <property type="protein sequence ID" value="OHA33722.1"/>
    <property type="molecule type" value="Genomic_DNA"/>
</dbReference>
<protein>
    <submittedName>
        <fullName evidence="1">Uncharacterized protein</fullName>
    </submittedName>
</protein>
<dbReference type="AlphaFoldDB" id="A0A1G2NEF3"/>
<sequence length="183" mass="21540">MNNAELIEKIKKIRCAIRYHRDQVEDDRCWLDDYLVWAELPDSPPPRNLTLQQKLLKCEIFYANRRADEPDPRSEQAILDPALWDRDLEKMSLIELAQTKATLLFVVGYHRDLEEVERRARTIKDDRDLYSIALPEKIPADFRLPPRDEFLGRAKSGAGCPNFWDSHEHCGRECNLYEWGPCK</sequence>
<name>A0A1G2NEF3_9BACT</name>
<reference evidence="1 2" key="1">
    <citation type="journal article" date="2016" name="Nat. Commun.">
        <title>Thousands of microbial genomes shed light on interconnected biogeochemical processes in an aquifer system.</title>
        <authorList>
            <person name="Anantharaman K."/>
            <person name="Brown C.T."/>
            <person name="Hug L.A."/>
            <person name="Sharon I."/>
            <person name="Castelle C.J."/>
            <person name="Probst A.J."/>
            <person name="Thomas B.C."/>
            <person name="Singh A."/>
            <person name="Wilkins M.J."/>
            <person name="Karaoz U."/>
            <person name="Brodie E.L."/>
            <person name="Williams K.H."/>
            <person name="Hubbard S.S."/>
            <person name="Banfield J.F."/>
        </authorList>
    </citation>
    <scope>NUCLEOTIDE SEQUENCE [LARGE SCALE GENOMIC DNA]</scope>
</reference>
<evidence type="ECO:0000313" key="2">
    <source>
        <dbReference type="Proteomes" id="UP000176221"/>
    </source>
</evidence>
<comment type="caution">
    <text evidence="1">The sequence shown here is derived from an EMBL/GenBank/DDBJ whole genome shotgun (WGS) entry which is preliminary data.</text>
</comment>
<dbReference type="STRING" id="1802319.A2928_01975"/>
<organism evidence="1 2">
    <name type="scientific">Candidatus Taylorbacteria bacterium RIFCSPLOWO2_01_FULL_45_15b</name>
    <dbReference type="NCBI Taxonomy" id="1802319"/>
    <lineage>
        <taxon>Bacteria</taxon>
        <taxon>Candidatus Tayloriibacteriota</taxon>
    </lineage>
</organism>
<gene>
    <name evidence="1" type="ORF">A2928_01975</name>
</gene>
<accession>A0A1G2NEF3</accession>
<proteinExistence type="predicted"/>
<dbReference type="Proteomes" id="UP000176221">
    <property type="component" value="Unassembled WGS sequence"/>
</dbReference>